<dbReference type="GO" id="GO:0007165">
    <property type="term" value="P:signal transduction"/>
    <property type="evidence" value="ECO:0007669"/>
    <property type="project" value="TreeGrafter"/>
</dbReference>
<keyword evidence="3" id="KW-0808">Transferase</keyword>
<name>A0A8S0PBS4_OLEEU</name>
<keyword evidence="1" id="KW-0732">Signal</keyword>
<protein>
    <submittedName>
        <fullName evidence="3">Serine/threonine-protein kinase CTR1</fullName>
    </submittedName>
</protein>
<dbReference type="PROSITE" id="PS51257">
    <property type="entry name" value="PROKAR_LIPOPROTEIN"/>
    <property type="match status" value="1"/>
</dbReference>
<feature type="signal peptide" evidence="1">
    <location>
        <begin position="1"/>
        <end position="20"/>
    </location>
</feature>
<dbReference type="InterPro" id="IPR001245">
    <property type="entry name" value="Ser-Thr/Tyr_kinase_cat_dom"/>
</dbReference>
<dbReference type="PANTHER" id="PTHR23257">
    <property type="entry name" value="SERINE-THREONINE PROTEIN KINASE"/>
    <property type="match status" value="1"/>
</dbReference>
<dbReference type="AlphaFoldDB" id="A0A8S0PBS4"/>
<dbReference type="SUPFAM" id="SSF56112">
    <property type="entry name" value="Protein kinase-like (PK-like)"/>
    <property type="match status" value="1"/>
</dbReference>
<dbReference type="GO" id="GO:0004672">
    <property type="term" value="F:protein kinase activity"/>
    <property type="evidence" value="ECO:0007669"/>
    <property type="project" value="InterPro"/>
</dbReference>
<evidence type="ECO:0000313" key="3">
    <source>
        <dbReference type="EMBL" id="CAA2937380.1"/>
    </source>
</evidence>
<accession>A0A8S0PBS4</accession>
<dbReference type="GO" id="GO:0005737">
    <property type="term" value="C:cytoplasm"/>
    <property type="evidence" value="ECO:0007669"/>
    <property type="project" value="TreeGrafter"/>
</dbReference>
<sequence>MLRECSIFFYAVILFLGACTKPPRLSLVTEYMEMGSLYYLIHVSGLKKKLSWKRRVKMLCDICRFTQIPSSLSVLHCTLSCVLGFRDSGHLIYLMLVAKEKGKMMGTDVLTSNENSTS</sequence>
<dbReference type="Proteomes" id="UP000594638">
    <property type="component" value="Unassembled WGS sequence"/>
</dbReference>
<dbReference type="Pfam" id="PF07714">
    <property type="entry name" value="PK_Tyr_Ser-Thr"/>
    <property type="match status" value="1"/>
</dbReference>
<feature type="chain" id="PRO_5035946042" evidence="1">
    <location>
        <begin position="21"/>
        <end position="118"/>
    </location>
</feature>
<reference evidence="3 4" key="1">
    <citation type="submission" date="2019-12" db="EMBL/GenBank/DDBJ databases">
        <authorList>
            <person name="Alioto T."/>
            <person name="Alioto T."/>
            <person name="Gomez Garrido J."/>
        </authorList>
    </citation>
    <scope>NUCLEOTIDE SEQUENCE [LARGE SCALE GENOMIC DNA]</scope>
</reference>
<evidence type="ECO:0000256" key="1">
    <source>
        <dbReference type="SAM" id="SignalP"/>
    </source>
</evidence>
<dbReference type="InterPro" id="IPR050167">
    <property type="entry name" value="Ser_Thr_protein_kinase"/>
</dbReference>
<dbReference type="InterPro" id="IPR011009">
    <property type="entry name" value="Kinase-like_dom_sf"/>
</dbReference>
<evidence type="ECO:0000259" key="2">
    <source>
        <dbReference type="Pfam" id="PF07714"/>
    </source>
</evidence>
<gene>
    <name evidence="3" type="ORF">OLEA9_A120931</name>
</gene>
<dbReference type="EMBL" id="CACTIH010000029">
    <property type="protein sequence ID" value="CAA2937380.1"/>
    <property type="molecule type" value="Genomic_DNA"/>
</dbReference>
<keyword evidence="3" id="KW-0418">Kinase</keyword>
<dbReference type="Gramene" id="OE9A120931T1">
    <property type="protein sequence ID" value="OE9A120931C1"/>
    <property type="gene ID" value="OE9A120931"/>
</dbReference>
<evidence type="ECO:0000313" key="4">
    <source>
        <dbReference type="Proteomes" id="UP000594638"/>
    </source>
</evidence>
<keyword evidence="4" id="KW-1185">Reference proteome</keyword>
<comment type="caution">
    <text evidence="3">The sequence shown here is derived from an EMBL/GenBank/DDBJ whole genome shotgun (WGS) entry which is preliminary data.</text>
</comment>
<proteinExistence type="predicted"/>
<feature type="domain" description="Serine-threonine/tyrosine-protein kinase catalytic" evidence="2">
    <location>
        <begin position="11"/>
        <end position="76"/>
    </location>
</feature>
<dbReference type="PANTHER" id="PTHR23257:SF821">
    <property type="entry name" value="ATP BINDING PROTEIN"/>
    <property type="match status" value="1"/>
</dbReference>
<dbReference type="OrthoDB" id="1741443at2759"/>
<dbReference type="Gene3D" id="1.10.510.10">
    <property type="entry name" value="Transferase(Phosphotransferase) domain 1"/>
    <property type="match status" value="1"/>
</dbReference>
<organism evidence="3 4">
    <name type="scientific">Olea europaea subsp. europaea</name>
    <dbReference type="NCBI Taxonomy" id="158383"/>
    <lineage>
        <taxon>Eukaryota</taxon>
        <taxon>Viridiplantae</taxon>
        <taxon>Streptophyta</taxon>
        <taxon>Embryophyta</taxon>
        <taxon>Tracheophyta</taxon>
        <taxon>Spermatophyta</taxon>
        <taxon>Magnoliopsida</taxon>
        <taxon>eudicotyledons</taxon>
        <taxon>Gunneridae</taxon>
        <taxon>Pentapetalae</taxon>
        <taxon>asterids</taxon>
        <taxon>lamiids</taxon>
        <taxon>Lamiales</taxon>
        <taxon>Oleaceae</taxon>
        <taxon>Oleeae</taxon>
        <taxon>Olea</taxon>
    </lineage>
</organism>